<dbReference type="EMBL" id="CP011340">
    <property type="protein sequence ID" value="ALC18691.1"/>
    <property type="molecule type" value="Genomic_DNA"/>
</dbReference>
<evidence type="ECO:0000313" key="1">
    <source>
        <dbReference type="EMBL" id="ALC18691.1"/>
    </source>
</evidence>
<evidence type="ECO:0000313" key="2">
    <source>
        <dbReference type="Proteomes" id="UP000060513"/>
    </source>
</evidence>
<protein>
    <submittedName>
        <fullName evidence="1">Uncharacterized protein</fullName>
    </submittedName>
</protein>
<accession>A0A0M4D0E9</accession>
<dbReference type="AlphaFoldDB" id="A0A0M4D0E9"/>
<dbReference type="Proteomes" id="UP000060513">
    <property type="component" value="Chromosome"/>
</dbReference>
<proteinExistence type="predicted"/>
<sequence length="39" mass="4344">MVVVGKEERGANQTACGDRVLLVATRVPATHQMPPWLRR</sequence>
<organism evidence="1">
    <name type="scientific">Streptomyces pristinaespiralis</name>
    <dbReference type="NCBI Taxonomy" id="38300"/>
    <lineage>
        <taxon>Bacteria</taxon>
        <taxon>Bacillati</taxon>
        <taxon>Actinomycetota</taxon>
        <taxon>Actinomycetes</taxon>
        <taxon>Kitasatosporales</taxon>
        <taxon>Streptomycetaceae</taxon>
        <taxon>Streptomyces</taxon>
    </lineage>
</organism>
<gene>
    <name evidence="1" type="ORF">SPRI_0385</name>
</gene>
<reference evidence="1 2" key="1">
    <citation type="submission" date="2015-08" db="EMBL/GenBank/DDBJ databases">
        <title>Genome sequence of the pristinamycin over-producing bacterium Streptomyces pristinaespiralis HCCB10218.</title>
        <authorList>
            <person name="Tian J."/>
            <person name="Yang J."/>
            <person name="Li L."/>
            <person name="Ruan L."/>
            <person name="Wei W."/>
            <person name="Zheng G."/>
            <person name="Wei Z."/>
            <person name="Yang S."/>
            <person name="Ge M."/>
            <person name="Jiang W."/>
            <person name="Lu Y."/>
        </authorList>
    </citation>
    <scope>NUCLEOTIDE SEQUENCE [LARGE SCALE GENOMIC DNA]</scope>
    <source>
        <strain evidence="1 2">HCCB 10218</strain>
    </source>
</reference>
<dbReference type="KEGG" id="spri:SPRI_0385"/>
<name>A0A0M4D0E9_STRPR</name>